<name>A0ABQ9YCK4_9EUKA</name>
<dbReference type="Proteomes" id="UP001281761">
    <property type="component" value="Unassembled WGS sequence"/>
</dbReference>
<gene>
    <name evidence="1" type="ORF">BLNAU_3625</name>
</gene>
<protein>
    <submittedName>
        <fullName evidence="1">Uncharacterized protein</fullName>
    </submittedName>
</protein>
<comment type="caution">
    <text evidence="1">The sequence shown here is derived from an EMBL/GenBank/DDBJ whole genome shotgun (WGS) entry which is preliminary data.</text>
</comment>
<evidence type="ECO:0000313" key="1">
    <source>
        <dbReference type="EMBL" id="KAK2961503.1"/>
    </source>
</evidence>
<keyword evidence="2" id="KW-1185">Reference proteome</keyword>
<proteinExistence type="predicted"/>
<organism evidence="1 2">
    <name type="scientific">Blattamonas nauphoetae</name>
    <dbReference type="NCBI Taxonomy" id="2049346"/>
    <lineage>
        <taxon>Eukaryota</taxon>
        <taxon>Metamonada</taxon>
        <taxon>Preaxostyla</taxon>
        <taxon>Oxymonadida</taxon>
        <taxon>Blattamonas</taxon>
    </lineage>
</organism>
<reference evidence="1 2" key="1">
    <citation type="journal article" date="2022" name="bioRxiv">
        <title>Genomics of Preaxostyla Flagellates Illuminates Evolutionary Transitions and the Path Towards Mitochondrial Loss.</title>
        <authorList>
            <person name="Novak L.V.F."/>
            <person name="Treitli S.C."/>
            <person name="Pyrih J."/>
            <person name="Halakuc P."/>
            <person name="Pipaliya S.V."/>
            <person name="Vacek V."/>
            <person name="Brzon O."/>
            <person name="Soukal P."/>
            <person name="Eme L."/>
            <person name="Dacks J.B."/>
            <person name="Karnkowska A."/>
            <person name="Elias M."/>
            <person name="Hampl V."/>
        </authorList>
    </citation>
    <scope>NUCLEOTIDE SEQUENCE [LARGE SCALE GENOMIC DNA]</scope>
    <source>
        <strain evidence="1">NAU3</strain>
        <tissue evidence="1">Gut</tissue>
    </source>
</reference>
<sequence>MTFLELTLTLIHRKILNSQNHRNPPPILLQSRMLRGMINHSLLSKKWHTRFDIFCLRFWIHVIPLASRRHTSHSSLLLQLHSFSVLSSQSLFLAKRLTLSS</sequence>
<accession>A0ABQ9YCK4</accession>
<dbReference type="EMBL" id="JARBJD010000016">
    <property type="protein sequence ID" value="KAK2961503.1"/>
    <property type="molecule type" value="Genomic_DNA"/>
</dbReference>
<evidence type="ECO:0000313" key="2">
    <source>
        <dbReference type="Proteomes" id="UP001281761"/>
    </source>
</evidence>